<dbReference type="InterPro" id="IPR000515">
    <property type="entry name" value="MetI-like"/>
</dbReference>
<comment type="subcellular location">
    <subcellularLocation>
        <location evidence="1 7">Cell membrane</location>
        <topology evidence="1 7">Multi-pass membrane protein</topology>
    </subcellularLocation>
</comment>
<dbReference type="SUPFAM" id="SSF161098">
    <property type="entry name" value="MetI-like"/>
    <property type="match status" value="1"/>
</dbReference>
<proteinExistence type="inferred from homology"/>
<dbReference type="GO" id="GO:0005886">
    <property type="term" value="C:plasma membrane"/>
    <property type="evidence" value="ECO:0007669"/>
    <property type="project" value="UniProtKB-SubCell"/>
</dbReference>
<evidence type="ECO:0000313" key="10">
    <source>
        <dbReference type="Proteomes" id="UP000193900"/>
    </source>
</evidence>
<organism evidence="9 10">
    <name type="scientific">Roseisalinus antarcticus</name>
    <dbReference type="NCBI Taxonomy" id="254357"/>
    <lineage>
        <taxon>Bacteria</taxon>
        <taxon>Pseudomonadati</taxon>
        <taxon>Pseudomonadota</taxon>
        <taxon>Alphaproteobacteria</taxon>
        <taxon>Rhodobacterales</taxon>
        <taxon>Roseobacteraceae</taxon>
        <taxon>Roseisalinus</taxon>
    </lineage>
</organism>
<dbReference type="GO" id="GO:0055085">
    <property type="term" value="P:transmembrane transport"/>
    <property type="evidence" value="ECO:0007669"/>
    <property type="project" value="InterPro"/>
</dbReference>
<keyword evidence="2 7" id="KW-0813">Transport</keyword>
<evidence type="ECO:0000256" key="7">
    <source>
        <dbReference type="RuleBase" id="RU363032"/>
    </source>
</evidence>
<evidence type="ECO:0000256" key="4">
    <source>
        <dbReference type="ARBA" id="ARBA00022692"/>
    </source>
</evidence>
<dbReference type="Proteomes" id="UP000193900">
    <property type="component" value="Unassembled WGS sequence"/>
</dbReference>
<evidence type="ECO:0000259" key="8">
    <source>
        <dbReference type="PROSITE" id="PS50928"/>
    </source>
</evidence>
<keyword evidence="10" id="KW-1185">Reference proteome</keyword>
<keyword evidence="6 7" id="KW-0472">Membrane</keyword>
<dbReference type="PROSITE" id="PS50928">
    <property type="entry name" value="ABC_TM1"/>
    <property type="match status" value="1"/>
</dbReference>
<feature type="transmembrane region" description="Helical" evidence="7">
    <location>
        <begin position="113"/>
        <end position="134"/>
    </location>
</feature>
<feature type="transmembrane region" description="Helical" evidence="7">
    <location>
        <begin position="189"/>
        <end position="211"/>
    </location>
</feature>
<comment type="similarity">
    <text evidence="7">Belongs to the binding-protein-dependent transport system permease family.</text>
</comment>
<feature type="transmembrane region" description="Helical" evidence="7">
    <location>
        <begin position="247"/>
        <end position="267"/>
    </location>
</feature>
<keyword evidence="3" id="KW-1003">Cell membrane</keyword>
<feature type="transmembrane region" description="Helical" evidence="7">
    <location>
        <begin position="146"/>
        <end position="168"/>
    </location>
</feature>
<feature type="domain" description="ABC transmembrane type-1" evidence="8">
    <location>
        <begin position="78"/>
        <end position="268"/>
    </location>
</feature>
<dbReference type="InterPro" id="IPR035906">
    <property type="entry name" value="MetI-like_sf"/>
</dbReference>
<dbReference type="CDD" id="cd06261">
    <property type="entry name" value="TM_PBP2"/>
    <property type="match status" value="1"/>
</dbReference>
<dbReference type="PANTHER" id="PTHR43744:SF12">
    <property type="entry name" value="ABC TRANSPORTER PERMEASE PROTEIN MG189-RELATED"/>
    <property type="match status" value="1"/>
</dbReference>
<accession>A0A1Y5U001</accession>
<dbReference type="PANTHER" id="PTHR43744">
    <property type="entry name" value="ABC TRANSPORTER PERMEASE PROTEIN MG189-RELATED-RELATED"/>
    <property type="match status" value="1"/>
</dbReference>
<evidence type="ECO:0000256" key="5">
    <source>
        <dbReference type="ARBA" id="ARBA00022989"/>
    </source>
</evidence>
<dbReference type="Gene3D" id="1.10.3720.10">
    <property type="entry name" value="MetI-like"/>
    <property type="match status" value="1"/>
</dbReference>
<name>A0A1Y5U001_9RHOB</name>
<evidence type="ECO:0000256" key="1">
    <source>
        <dbReference type="ARBA" id="ARBA00004651"/>
    </source>
</evidence>
<feature type="transmembrane region" description="Helical" evidence="7">
    <location>
        <begin position="82"/>
        <end position="104"/>
    </location>
</feature>
<keyword evidence="4 7" id="KW-0812">Transmembrane</keyword>
<dbReference type="RefSeq" id="WP_085880612.1">
    <property type="nucleotide sequence ID" value="NZ_FWFZ01000033.1"/>
</dbReference>
<protein>
    <submittedName>
        <fullName evidence="9">L-arabinose transport system permease protein AraQ</fullName>
    </submittedName>
</protein>
<evidence type="ECO:0000256" key="2">
    <source>
        <dbReference type="ARBA" id="ARBA00022448"/>
    </source>
</evidence>
<evidence type="ECO:0000313" key="9">
    <source>
        <dbReference type="EMBL" id="SLN75021.1"/>
    </source>
</evidence>
<evidence type="ECO:0000256" key="6">
    <source>
        <dbReference type="ARBA" id="ARBA00023136"/>
    </source>
</evidence>
<feature type="transmembrane region" description="Helical" evidence="7">
    <location>
        <begin position="12"/>
        <end position="35"/>
    </location>
</feature>
<dbReference type="AlphaFoldDB" id="A0A1Y5U001"/>
<dbReference type="EMBL" id="FWFZ01000033">
    <property type="protein sequence ID" value="SLN75021.1"/>
    <property type="molecule type" value="Genomic_DNA"/>
</dbReference>
<keyword evidence="5 7" id="KW-1133">Transmembrane helix</keyword>
<sequence>MNDVALRRAPALVALYAVLLAYAAITLMPFAWMLITSFKESRDVFRLPPSFVPTMLQGPEPFGNYTRVLTQHDFLLYFRNSFFVSTTAALGQMATCALAGYAFARMELPGKNVIFALILATAFVPTEVTIIPEFLLMRGLGWVDSFLPLIVPSFLVGSFGTFMLREYFASLPGEYGEAARIDGAGPFRIFWRVYLPLARPALISIFVIAFINNWDELLRPLLYLNSPELRTVPLGLMRFVGEFESEWTLLMAGSVASTLPLILIYVLGQKYVLQGFAGGGVKG</sequence>
<dbReference type="Pfam" id="PF00528">
    <property type="entry name" value="BPD_transp_1"/>
    <property type="match status" value="1"/>
</dbReference>
<evidence type="ECO:0000256" key="3">
    <source>
        <dbReference type="ARBA" id="ARBA00022475"/>
    </source>
</evidence>
<reference evidence="9 10" key="1">
    <citation type="submission" date="2017-03" db="EMBL/GenBank/DDBJ databases">
        <authorList>
            <person name="Afonso C.L."/>
            <person name="Miller P.J."/>
            <person name="Scott M.A."/>
            <person name="Spackman E."/>
            <person name="Goraichik I."/>
            <person name="Dimitrov K.M."/>
            <person name="Suarez D.L."/>
            <person name="Swayne D.E."/>
        </authorList>
    </citation>
    <scope>NUCLEOTIDE SEQUENCE [LARGE SCALE GENOMIC DNA]</scope>
    <source>
        <strain evidence="9 10">CECT 7023</strain>
    </source>
</reference>
<gene>
    <name evidence="9" type="primary">araQ_11</name>
    <name evidence="9" type="ORF">ROA7023_03875</name>
</gene>
<dbReference type="OrthoDB" id="9815445at2"/>